<evidence type="ECO:0000256" key="1">
    <source>
        <dbReference type="SAM" id="MobiDB-lite"/>
    </source>
</evidence>
<reference evidence="2" key="1">
    <citation type="submission" date="2023-10" db="EMBL/GenBank/DDBJ databases">
        <authorList>
            <person name="Chen Y."/>
            <person name="Shah S."/>
            <person name="Dougan E. K."/>
            <person name="Thang M."/>
            <person name="Chan C."/>
        </authorList>
    </citation>
    <scope>NUCLEOTIDE SEQUENCE [LARGE SCALE GENOMIC DNA]</scope>
</reference>
<keyword evidence="3" id="KW-1185">Reference proteome</keyword>
<gene>
    <name evidence="2" type="ORF">PCOR1329_LOCUS78071</name>
</gene>
<proteinExistence type="predicted"/>
<organism evidence="2 3">
    <name type="scientific">Prorocentrum cordatum</name>
    <dbReference type="NCBI Taxonomy" id="2364126"/>
    <lineage>
        <taxon>Eukaryota</taxon>
        <taxon>Sar</taxon>
        <taxon>Alveolata</taxon>
        <taxon>Dinophyceae</taxon>
        <taxon>Prorocentrales</taxon>
        <taxon>Prorocentraceae</taxon>
        <taxon>Prorocentrum</taxon>
    </lineage>
</organism>
<accession>A0ABN9XRF2</accession>
<sequence>RTRSAPAGPQPRRPASLGPPARVGRRPRRPGSPPSRLDLPRRGGDRGGPAQVVHQPGAAGVRGGHRPPVVPAEVAPRAGVVRAGLTSGVQADGPVVRDEGVAEAASFCEEPCPVRDDGAKRAVLRSTSVYRAAALRVPNGHLPGACAPLLPERQPVAAHRATWGARGAAG</sequence>
<comment type="caution">
    <text evidence="2">The sequence shown here is derived from an EMBL/GenBank/DDBJ whole genome shotgun (WGS) entry which is preliminary data.</text>
</comment>
<evidence type="ECO:0000313" key="2">
    <source>
        <dbReference type="EMBL" id="CAK0900933.1"/>
    </source>
</evidence>
<feature type="region of interest" description="Disordered" evidence="1">
    <location>
        <begin position="1"/>
        <end position="71"/>
    </location>
</feature>
<evidence type="ECO:0000313" key="3">
    <source>
        <dbReference type="Proteomes" id="UP001189429"/>
    </source>
</evidence>
<feature type="non-terminal residue" evidence="2">
    <location>
        <position position="1"/>
    </location>
</feature>
<dbReference type="EMBL" id="CAUYUJ010020854">
    <property type="protein sequence ID" value="CAK0900933.1"/>
    <property type="molecule type" value="Genomic_DNA"/>
</dbReference>
<dbReference type="Proteomes" id="UP001189429">
    <property type="component" value="Unassembled WGS sequence"/>
</dbReference>
<protein>
    <submittedName>
        <fullName evidence="2">Uncharacterized protein</fullName>
    </submittedName>
</protein>
<feature type="non-terminal residue" evidence="2">
    <location>
        <position position="170"/>
    </location>
</feature>
<name>A0ABN9XRF2_9DINO</name>